<dbReference type="GO" id="GO:0003887">
    <property type="term" value="F:DNA-directed DNA polymerase activity"/>
    <property type="evidence" value="ECO:0007669"/>
    <property type="project" value="UniProtKB-UniRule"/>
</dbReference>
<evidence type="ECO:0000256" key="4">
    <source>
        <dbReference type="ARBA" id="ARBA00022679"/>
    </source>
</evidence>
<reference evidence="13 14" key="1">
    <citation type="journal article" date="2016" name="Nat. Commun.">
        <title>Thousands of microbial genomes shed light on interconnected biogeochemical processes in an aquifer system.</title>
        <authorList>
            <person name="Anantharaman K."/>
            <person name="Brown C.T."/>
            <person name="Hug L.A."/>
            <person name="Sharon I."/>
            <person name="Castelle C.J."/>
            <person name="Probst A.J."/>
            <person name="Thomas B.C."/>
            <person name="Singh A."/>
            <person name="Wilkins M.J."/>
            <person name="Karaoz U."/>
            <person name="Brodie E.L."/>
            <person name="Williams K.H."/>
            <person name="Hubbard S.S."/>
            <person name="Banfield J.F."/>
        </authorList>
    </citation>
    <scope>NUCLEOTIDE SEQUENCE [LARGE SCALE GENOMIC DNA]</scope>
</reference>
<dbReference type="PANTHER" id="PTHR30478:SF0">
    <property type="entry name" value="BETA SLIDING CLAMP"/>
    <property type="match status" value="1"/>
</dbReference>
<dbReference type="Pfam" id="PF00712">
    <property type="entry name" value="DNA_pol3_beta"/>
    <property type="match status" value="1"/>
</dbReference>
<dbReference type="GO" id="GO:0005737">
    <property type="term" value="C:cytoplasm"/>
    <property type="evidence" value="ECO:0007669"/>
    <property type="project" value="UniProtKB-SubCell"/>
</dbReference>
<keyword evidence="4 9" id="KW-0808">Transferase</keyword>
<dbReference type="Proteomes" id="UP000178849">
    <property type="component" value="Unassembled WGS sequence"/>
</dbReference>
<dbReference type="GO" id="GO:0009360">
    <property type="term" value="C:DNA polymerase III complex"/>
    <property type="evidence" value="ECO:0007669"/>
    <property type="project" value="InterPro"/>
</dbReference>
<comment type="subcellular location">
    <subcellularLocation>
        <location evidence="1 9">Cytoplasm</location>
    </subcellularLocation>
</comment>
<dbReference type="CDD" id="cd00140">
    <property type="entry name" value="beta_clamp"/>
    <property type="match status" value="1"/>
</dbReference>
<organism evidence="13 14">
    <name type="scientific">Candidatus Komeilibacteria bacterium RIFCSPLOWO2_01_FULL_45_10</name>
    <dbReference type="NCBI Taxonomy" id="1798550"/>
    <lineage>
        <taxon>Bacteria</taxon>
        <taxon>Candidatus Komeiliibacteriota</taxon>
    </lineage>
</organism>
<dbReference type="InterPro" id="IPR046938">
    <property type="entry name" value="DNA_clamp_sf"/>
</dbReference>
<evidence type="ECO:0000259" key="11">
    <source>
        <dbReference type="Pfam" id="PF02767"/>
    </source>
</evidence>
<dbReference type="STRING" id="1798550.A2927_01365"/>
<evidence type="ECO:0000256" key="8">
    <source>
        <dbReference type="ARBA" id="ARBA00023125"/>
    </source>
</evidence>
<evidence type="ECO:0000313" key="13">
    <source>
        <dbReference type="EMBL" id="OGY89993.1"/>
    </source>
</evidence>
<keyword evidence="7 9" id="KW-0239">DNA-directed DNA polymerase</keyword>
<comment type="subunit">
    <text evidence="9">Forms a ring-shaped head-to-tail homodimer around DNA.</text>
</comment>
<dbReference type="PANTHER" id="PTHR30478">
    <property type="entry name" value="DNA POLYMERASE III SUBUNIT BETA"/>
    <property type="match status" value="1"/>
</dbReference>
<comment type="caution">
    <text evidence="13">The sequence shown here is derived from an EMBL/GenBank/DDBJ whole genome shotgun (WGS) entry which is preliminary data.</text>
</comment>
<dbReference type="SMART" id="SM00480">
    <property type="entry name" value="POL3Bc"/>
    <property type="match status" value="1"/>
</dbReference>
<sequence length="369" mass="41022">MKFTCTQENLNRGLNLTCHVANRNATLPILNNVLIRVTGGVISLSTTNLEIGIAAQIRGKVEKEGEFTVQARLLADYVNLLPKENIELELENETIYLRCGKYKTFIKGAAAVDFPLIPEMERKESVVLKSRDLKNALAQAMFAVALDESRPEISGVFFNFSGKTLTIAGTDSYRLAEKKVKLSTAALEDRKLIIPLRTLQEVHRILTDSPDEEISIYLNENQILFKLNNEVELVSRLVEGQYPDYQQIIPTTSKTQAKVKTAELNRVVKSVSLFCKPGINDVKLDFKAEKGELVVSAVNSAIGENLVTVEAAITGDDNEAVFNYRYLLDGLNNLGSEEIKIELISNTAPGLIKPVGDDDYLYIVMPIRQ</sequence>
<dbReference type="GO" id="GO:0008408">
    <property type="term" value="F:3'-5' exonuclease activity"/>
    <property type="evidence" value="ECO:0007669"/>
    <property type="project" value="InterPro"/>
</dbReference>
<evidence type="ECO:0000313" key="14">
    <source>
        <dbReference type="Proteomes" id="UP000178849"/>
    </source>
</evidence>
<dbReference type="InterPro" id="IPR022634">
    <property type="entry name" value="DNA_polIII_beta_N"/>
</dbReference>
<keyword evidence="8" id="KW-0238">DNA-binding</keyword>
<dbReference type="Pfam" id="PF02768">
    <property type="entry name" value="DNA_pol3_beta_3"/>
    <property type="match status" value="1"/>
</dbReference>
<proteinExistence type="inferred from homology"/>
<evidence type="ECO:0000259" key="12">
    <source>
        <dbReference type="Pfam" id="PF02768"/>
    </source>
</evidence>
<dbReference type="AlphaFoldDB" id="A0A1G2BLC2"/>
<dbReference type="InterPro" id="IPR022635">
    <property type="entry name" value="DNA_polIII_beta_C"/>
</dbReference>
<comment type="function">
    <text evidence="9">Confers DNA tethering and processivity to DNA polymerases and other proteins. Acts as a clamp, forming a ring around DNA (a reaction catalyzed by the clamp-loading complex) which diffuses in an ATP-independent manner freely and bidirectionally along dsDNA. Initially characterized for its ability to contact the catalytic subunit of DNA polymerase III (Pol III), a complex, multichain enzyme responsible for most of the replicative synthesis in bacteria; Pol III exhibits 3'-5' exonuclease proofreading activity. The beta chain is required for initiation of replication as well as for processivity of DNA replication.</text>
</comment>
<name>A0A1G2BLC2_9BACT</name>
<dbReference type="GO" id="GO:0006271">
    <property type="term" value="P:DNA strand elongation involved in DNA replication"/>
    <property type="evidence" value="ECO:0007669"/>
    <property type="project" value="TreeGrafter"/>
</dbReference>
<dbReference type="NCBIfam" id="TIGR00663">
    <property type="entry name" value="dnan"/>
    <property type="match status" value="1"/>
</dbReference>
<dbReference type="InterPro" id="IPR022637">
    <property type="entry name" value="DNA_polIII_beta_cen"/>
</dbReference>
<dbReference type="Pfam" id="PF02767">
    <property type="entry name" value="DNA_pol3_beta_2"/>
    <property type="match status" value="1"/>
</dbReference>
<dbReference type="PIRSF" id="PIRSF000804">
    <property type="entry name" value="DNA_pol_III_b"/>
    <property type="match status" value="1"/>
</dbReference>
<accession>A0A1G2BLC2</accession>
<evidence type="ECO:0000256" key="9">
    <source>
        <dbReference type="PIRNR" id="PIRNR000804"/>
    </source>
</evidence>
<keyword evidence="6 9" id="KW-0235">DNA replication</keyword>
<keyword evidence="3 9" id="KW-0963">Cytoplasm</keyword>
<feature type="domain" description="DNA polymerase III beta sliding clamp C-terminal" evidence="12">
    <location>
        <begin position="247"/>
        <end position="368"/>
    </location>
</feature>
<evidence type="ECO:0000256" key="1">
    <source>
        <dbReference type="ARBA" id="ARBA00004496"/>
    </source>
</evidence>
<dbReference type="InterPro" id="IPR001001">
    <property type="entry name" value="DNA_polIII_beta"/>
</dbReference>
<evidence type="ECO:0000256" key="5">
    <source>
        <dbReference type="ARBA" id="ARBA00022695"/>
    </source>
</evidence>
<evidence type="ECO:0000256" key="7">
    <source>
        <dbReference type="ARBA" id="ARBA00022932"/>
    </source>
</evidence>
<comment type="similarity">
    <text evidence="2 9">Belongs to the beta sliding clamp family.</text>
</comment>
<evidence type="ECO:0000256" key="3">
    <source>
        <dbReference type="ARBA" id="ARBA00022490"/>
    </source>
</evidence>
<evidence type="ECO:0000259" key="10">
    <source>
        <dbReference type="Pfam" id="PF00712"/>
    </source>
</evidence>
<protein>
    <recommendedName>
        <fullName evidence="9">Beta sliding clamp</fullName>
    </recommendedName>
</protein>
<feature type="domain" description="DNA polymerase III beta sliding clamp N-terminal" evidence="10">
    <location>
        <begin position="1"/>
        <end position="118"/>
    </location>
</feature>
<dbReference type="EMBL" id="MHKL01000003">
    <property type="protein sequence ID" value="OGY89993.1"/>
    <property type="molecule type" value="Genomic_DNA"/>
</dbReference>
<dbReference type="SUPFAM" id="SSF55979">
    <property type="entry name" value="DNA clamp"/>
    <property type="match status" value="3"/>
</dbReference>
<evidence type="ECO:0000256" key="6">
    <source>
        <dbReference type="ARBA" id="ARBA00022705"/>
    </source>
</evidence>
<evidence type="ECO:0000256" key="2">
    <source>
        <dbReference type="ARBA" id="ARBA00010752"/>
    </source>
</evidence>
<gene>
    <name evidence="13" type="ORF">A2927_01365</name>
</gene>
<feature type="domain" description="DNA polymerase III beta sliding clamp central" evidence="11">
    <location>
        <begin position="128"/>
        <end position="244"/>
    </location>
</feature>
<keyword evidence="5 9" id="KW-0548">Nucleotidyltransferase</keyword>
<dbReference type="Gene3D" id="3.70.10.10">
    <property type="match status" value="1"/>
</dbReference>
<dbReference type="Gene3D" id="3.10.150.10">
    <property type="entry name" value="DNA Polymerase III, subunit A, domain 2"/>
    <property type="match status" value="1"/>
</dbReference>
<dbReference type="GO" id="GO:0003677">
    <property type="term" value="F:DNA binding"/>
    <property type="evidence" value="ECO:0007669"/>
    <property type="project" value="UniProtKB-UniRule"/>
</dbReference>